<sequence>MIKNTGKFNDSKLQAVIAKLEQMQRLSVVVGVPMAKNAARGETNNATIAAVHEFGAAITVTPKMRSFLHYAGIHLKAGTAQVNIPERSFLRSTVAENKDVAVSALARGINDALVGNGDARAPFETLGRNMAGMVQRKIQAGLSPALSAATIARKGSSKPLIDTGSLLQSITWEVRDD</sequence>
<keyword evidence="1" id="KW-0614">Plasmid</keyword>
<accession>A0A0K1H156</accession>
<protein>
    <submittedName>
        <fullName evidence="1">Phage-related protein</fullName>
    </submittedName>
</protein>
<evidence type="ECO:0000313" key="1">
    <source>
        <dbReference type="EMBL" id="AKT73161.1"/>
    </source>
</evidence>
<organism evidence="1">
    <name type="scientific">Yersinia pestis</name>
    <dbReference type="NCBI Taxonomy" id="632"/>
    <lineage>
        <taxon>Bacteria</taxon>
        <taxon>Pseudomonadati</taxon>
        <taxon>Pseudomonadota</taxon>
        <taxon>Gammaproteobacteria</taxon>
        <taxon>Enterobacterales</taxon>
        <taxon>Yersiniaceae</taxon>
        <taxon>Yersinia</taxon>
    </lineage>
</organism>
<name>A0A0K1H156_YERPE</name>
<dbReference type="AlphaFoldDB" id="A0A0K1H156"/>
<proteinExistence type="predicted"/>
<geneLocation type="plasmid" evidence="1">
    <name>pTP33</name>
</geneLocation>
<dbReference type="RefSeq" id="WP_016261355.1">
    <property type="nucleotide sequence ID" value="NZ_CP045152.1"/>
</dbReference>
<reference evidence="1" key="1">
    <citation type="submission" date="2015-06" db="EMBL/GenBank/DDBJ databases">
        <title>Complete cryptic plasmid (pTP33) assembly of Yersinia pestis biovar Medievalis strain I-2638.</title>
        <authorList>
            <person name="Afanas'ev M.V."/>
            <person name="Tokmakova E.G."/>
            <person name="Polovinkina V.S."/>
            <person name="Sidorova E.A."/>
            <person name="Sinkov V.V."/>
            <person name="Balakhonov S.V."/>
        </authorList>
    </citation>
    <scope>NUCLEOTIDE SEQUENCE</scope>
    <source>
        <strain evidence="1">I-2638</strain>
        <plasmid evidence="1">pTP33</plasmid>
    </source>
</reference>
<accession>A0A5P8YMD9</accession>
<dbReference type="EMBL" id="KT020860">
    <property type="protein sequence ID" value="AKT73161.1"/>
    <property type="molecule type" value="Genomic_DNA"/>
</dbReference>